<sequence length="235" mass="25247">MSNDPDRIRWEIENTRNELSSDVDALADKVNPRRIAGERVGQARGALTRAREKVMGVQSDGHGAAQRVSHATGQRMSHAADSARGLGEQSRERMSHVAGSVREEARSLGQQSRQQAQGNPLAAGLIAFGAGLLVSSLIPASRPERQWAGQAKEMVSEHSDQLRAQAGHLREQASEVGREVGHEMRHNLREPAQEAARAVGSTAVSGASAVRDQGGSAAHQMQGQAHEAADDLRRR</sequence>
<evidence type="ECO:0008006" key="4">
    <source>
        <dbReference type="Google" id="ProtNLM"/>
    </source>
</evidence>
<dbReference type="RefSeq" id="WP_088998123.1">
    <property type="nucleotide sequence ID" value="NZ_JBFAAC010000009.1"/>
</dbReference>
<feature type="region of interest" description="Disordered" evidence="1">
    <location>
        <begin position="191"/>
        <end position="235"/>
    </location>
</feature>
<dbReference type="Pfam" id="PF12277">
    <property type="entry name" value="DUF3618"/>
    <property type="match status" value="1"/>
</dbReference>
<dbReference type="Proteomes" id="UP000198251">
    <property type="component" value="Chromosome I"/>
</dbReference>
<gene>
    <name evidence="2" type="ORF">GA0070610_0023</name>
</gene>
<evidence type="ECO:0000256" key="1">
    <source>
        <dbReference type="SAM" id="MobiDB-lite"/>
    </source>
</evidence>
<dbReference type="AlphaFoldDB" id="A0A1C5G2H5"/>
<protein>
    <recommendedName>
        <fullName evidence="4">DUF3618 domain-containing protein</fullName>
    </recommendedName>
</protein>
<name>A0A1C5G2H5_MICEH</name>
<accession>A0A1C5G2H5</accession>
<feature type="compositionally biased region" description="Low complexity" evidence="1">
    <location>
        <begin position="195"/>
        <end position="211"/>
    </location>
</feature>
<dbReference type="InterPro" id="IPR022062">
    <property type="entry name" value="DUF3618"/>
</dbReference>
<proteinExistence type="predicted"/>
<reference evidence="2 3" key="1">
    <citation type="submission" date="2016-06" db="EMBL/GenBank/DDBJ databases">
        <authorList>
            <person name="Kjaerup R.B."/>
            <person name="Dalgaard T.S."/>
            <person name="Juul-Madsen H.R."/>
        </authorList>
    </citation>
    <scope>NUCLEOTIDE SEQUENCE [LARGE SCALE GENOMIC DNA]</scope>
    <source>
        <strain evidence="2 3">DSM 43913</strain>
    </source>
</reference>
<dbReference type="EMBL" id="LT607733">
    <property type="protein sequence ID" value="SCG13832.1"/>
    <property type="molecule type" value="Genomic_DNA"/>
</dbReference>
<organism evidence="2 3">
    <name type="scientific">Micromonospora echinofusca</name>
    <dbReference type="NCBI Taxonomy" id="47858"/>
    <lineage>
        <taxon>Bacteria</taxon>
        <taxon>Bacillati</taxon>
        <taxon>Actinomycetota</taxon>
        <taxon>Actinomycetes</taxon>
        <taxon>Micromonosporales</taxon>
        <taxon>Micromonosporaceae</taxon>
        <taxon>Micromonospora</taxon>
    </lineage>
</organism>
<evidence type="ECO:0000313" key="3">
    <source>
        <dbReference type="Proteomes" id="UP000198251"/>
    </source>
</evidence>
<keyword evidence="3" id="KW-1185">Reference proteome</keyword>
<feature type="region of interest" description="Disordered" evidence="1">
    <location>
        <begin position="54"/>
        <end position="94"/>
    </location>
</feature>
<dbReference type="GeneID" id="95799934"/>
<evidence type="ECO:0000313" key="2">
    <source>
        <dbReference type="EMBL" id="SCG13832.1"/>
    </source>
</evidence>